<dbReference type="Proteomes" id="UP000199428">
    <property type="component" value="Unassembled WGS sequence"/>
</dbReference>
<organism evidence="2 3">
    <name type="scientific">Pseudobutyrivibrio xylanivorans</name>
    <dbReference type="NCBI Taxonomy" id="185007"/>
    <lineage>
        <taxon>Bacteria</taxon>
        <taxon>Bacillati</taxon>
        <taxon>Bacillota</taxon>
        <taxon>Clostridia</taxon>
        <taxon>Lachnospirales</taxon>
        <taxon>Lachnospiraceae</taxon>
        <taxon>Pseudobutyrivibrio</taxon>
    </lineage>
</organism>
<keyword evidence="1" id="KW-0812">Transmembrane</keyword>
<proteinExistence type="predicted"/>
<evidence type="ECO:0000313" key="3">
    <source>
        <dbReference type="Proteomes" id="UP000199428"/>
    </source>
</evidence>
<feature type="transmembrane region" description="Helical" evidence="1">
    <location>
        <begin position="74"/>
        <end position="92"/>
    </location>
</feature>
<protein>
    <recommendedName>
        <fullName evidence="4">DUF998 domain-containing protein</fullName>
    </recommendedName>
</protein>
<evidence type="ECO:0000313" key="2">
    <source>
        <dbReference type="EMBL" id="SCZ80093.1"/>
    </source>
</evidence>
<gene>
    <name evidence="2" type="ORF">SAMN02910350_02114</name>
</gene>
<evidence type="ECO:0008006" key="4">
    <source>
        <dbReference type="Google" id="ProtNLM"/>
    </source>
</evidence>
<keyword evidence="1" id="KW-1133">Transmembrane helix</keyword>
<feature type="transmembrane region" description="Helical" evidence="1">
    <location>
        <begin position="173"/>
        <end position="190"/>
    </location>
</feature>
<sequence>MHDVIVSNINIILWVVSVAELGLVYVFANELKQKRNLMVVCMLAVAVGLTFDAFVVALGGIIDEFPIIFSRLRYIMHGTMVPLVLPICGYSLKLKKKGMCLVWIITVILMILGLVQSLNVELVETVVGENVRMATGPGTPVWARVISRILSFGTIIPLIISGAIVWKKFKISYMFTGGILMFVFAALGPATGNMDLLFLISMFGEVCMLACYYFYLKSLYGELYSES</sequence>
<dbReference type="RefSeq" id="WP_090163332.1">
    <property type="nucleotide sequence ID" value="NZ_FMWK01000012.1"/>
</dbReference>
<feature type="transmembrane region" description="Helical" evidence="1">
    <location>
        <begin position="145"/>
        <end position="166"/>
    </location>
</feature>
<feature type="transmembrane region" description="Helical" evidence="1">
    <location>
        <begin position="39"/>
        <end position="62"/>
    </location>
</feature>
<keyword evidence="1" id="KW-0472">Membrane</keyword>
<feature type="transmembrane region" description="Helical" evidence="1">
    <location>
        <begin position="6"/>
        <end position="27"/>
    </location>
</feature>
<feature type="transmembrane region" description="Helical" evidence="1">
    <location>
        <begin position="99"/>
        <end position="118"/>
    </location>
</feature>
<evidence type="ECO:0000256" key="1">
    <source>
        <dbReference type="SAM" id="Phobius"/>
    </source>
</evidence>
<reference evidence="2 3" key="1">
    <citation type="submission" date="2016-10" db="EMBL/GenBank/DDBJ databases">
        <authorList>
            <person name="de Groot N.N."/>
        </authorList>
    </citation>
    <scope>NUCLEOTIDE SEQUENCE [LARGE SCALE GENOMIC DNA]</scope>
    <source>
        <strain evidence="2 3">DSM 10317</strain>
    </source>
</reference>
<accession>A0A1G5S1A3</accession>
<dbReference type="EMBL" id="FMWK01000012">
    <property type="protein sequence ID" value="SCZ80093.1"/>
    <property type="molecule type" value="Genomic_DNA"/>
</dbReference>
<name>A0A1G5S1A3_PSEXY</name>
<dbReference type="AlphaFoldDB" id="A0A1G5S1A3"/>
<feature type="transmembrane region" description="Helical" evidence="1">
    <location>
        <begin position="196"/>
        <end position="215"/>
    </location>
</feature>